<dbReference type="PANTHER" id="PTHR46895">
    <property type="entry name" value="PROTEIN CBG20548-RELATED"/>
    <property type="match status" value="1"/>
</dbReference>
<comment type="subcellular location">
    <subcellularLocation>
        <location evidence="1">Membrane</location>
    </subcellularLocation>
</comment>
<feature type="transmembrane region" description="Helical" evidence="5">
    <location>
        <begin position="143"/>
        <end position="163"/>
    </location>
</feature>
<dbReference type="AlphaFoldDB" id="A0A158R491"/>
<dbReference type="InterPro" id="IPR000276">
    <property type="entry name" value="GPCR_Rhodpsn"/>
</dbReference>
<dbReference type="Proteomes" id="UP000046393">
    <property type="component" value="Unplaced"/>
</dbReference>
<dbReference type="Pfam" id="PF10324">
    <property type="entry name" value="7TM_GPCR_Srw"/>
    <property type="match status" value="1"/>
</dbReference>
<name>A0A158R491_9BILA</name>
<feature type="transmembrane region" description="Helical" evidence="5">
    <location>
        <begin position="216"/>
        <end position="238"/>
    </location>
</feature>
<dbReference type="WBParaSite" id="SMUV_0000271601-mRNA-1">
    <property type="protein sequence ID" value="SMUV_0000271601-mRNA-1"/>
    <property type="gene ID" value="SMUV_0000271601"/>
</dbReference>
<proteinExistence type="predicted"/>
<feature type="domain" description="G-protein coupled receptors family 1 profile" evidence="6">
    <location>
        <begin position="44"/>
        <end position="321"/>
    </location>
</feature>
<evidence type="ECO:0000256" key="3">
    <source>
        <dbReference type="ARBA" id="ARBA00022989"/>
    </source>
</evidence>
<dbReference type="GO" id="GO:0008528">
    <property type="term" value="F:G protein-coupled peptide receptor activity"/>
    <property type="evidence" value="ECO:0007669"/>
    <property type="project" value="InterPro"/>
</dbReference>
<evidence type="ECO:0000256" key="1">
    <source>
        <dbReference type="ARBA" id="ARBA00004370"/>
    </source>
</evidence>
<feature type="transmembrane region" description="Helical" evidence="5">
    <location>
        <begin position="110"/>
        <end position="131"/>
    </location>
</feature>
<dbReference type="InterPro" id="IPR019427">
    <property type="entry name" value="7TM_GPCR_serpentine_rcpt_Srw"/>
</dbReference>
<evidence type="ECO:0000313" key="8">
    <source>
        <dbReference type="WBParaSite" id="SMUV_0000271601-mRNA-1"/>
    </source>
</evidence>
<evidence type="ECO:0000256" key="4">
    <source>
        <dbReference type="ARBA" id="ARBA00023136"/>
    </source>
</evidence>
<keyword evidence="3 5" id="KW-1133">Transmembrane helix</keyword>
<dbReference type="PANTHER" id="PTHR46895:SF4">
    <property type="entry name" value="G-PROTEIN COUPLED RECEPTORS FAMILY 1 PROFILE DOMAIN-CONTAINING PROTEIN"/>
    <property type="match status" value="1"/>
</dbReference>
<evidence type="ECO:0000256" key="2">
    <source>
        <dbReference type="ARBA" id="ARBA00022692"/>
    </source>
</evidence>
<feature type="transmembrane region" description="Helical" evidence="5">
    <location>
        <begin position="65"/>
        <end position="90"/>
    </location>
</feature>
<evidence type="ECO:0000256" key="5">
    <source>
        <dbReference type="SAM" id="Phobius"/>
    </source>
</evidence>
<organism evidence="7 8">
    <name type="scientific">Syphacia muris</name>
    <dbReference type="NCBI Taxonomy" id="451379"/>
    <lineage>
        <taxon>Eukaryota</taxon>
        <taxon>Metazoa</taxon>
        <taxon>Ecdysozoa</taxon>
        <taxon>Nematoda</taxon>
        <taxon>Chromadorea</taxon>
        <taxon>Rhabditida</taxon>
        <taxon>Spirurina</taxon>
        <taxon>Oxyuridomorpha</taxon>
        <taxon>Oxyuroidea</taxon>
        <taxon>Oxyuridae</taxon>
        <taxon>Syphacia</taxon>
    </lineage>
</organism>
<keyword evidence="4 5" id="KW-0472">Membrane</keyword>
<accession>A0A158R491</accession>
<evidence type="ECO:0000259" key="6">
    <source>
        <dbReference type="PROSITE" id="PS50262"/>
    </source>
</evidence>
<dbReference type="CDD" id="cd14978">
    <property type="entry name" value="7tmA_FMRFamide_R-like"/>
    <property type="match status" value="1"/>
</dbReference>
<dbReference type="PRINTS" id="PR00237">
    <property type="entry name" value="GPCRRHODOPSN"/>
</dbReference>
<reference evidence="8" key="1">
    <citation type="submission" date="2016-04" db="UniProtKB">
        <authorList>
            <consortium name="WormBaseParasite"/>
        </authorList>
    </citation>
    <scope>IDENTIFICATION</scope>
</reference>
<dbReference type="InterPro" id="IPR017452">
    <property type="entry name" value="GPCR_Rhodpsn_7TM"/>
</dbReference>
<keyword evidence="7" id="KW-1185">Reference proteome</keyword>
<dbReference type="STRING" id="451379.A0A158R491"/>
<keyword evidence="2 5" id="KW-0812">Transmembrane</keyword>
<protein>
    <submittedName>
        <fullName evidence="8">G_PROTEIN_RECEP_F1_2 domain-containing protein</fullName>
    </submittedName>
</protein>
<feature type="transmembrane region" description="Helical" evidence="5">
    <location>
        <begin position="270"/>
        <end position="294"/>
    </location>
</feature>
<feature type="transmembrane region" description="Helical" evidence="5">
    <location>
        <begin position="32"/>
        <end position="53"/>
    </location>
</feature>
<dbReference type="PROSITE" id="PS50262">
    <property type="entry name" value="G_PROTEIN_RECEP_F1_2"/>
    <property type="match status" value="1"/>
</dbReference>
<evidence type="ECO:0000313" key="7">
    <source>
        <dbReference type="Proteomes" id="UP000046393"/>
    </source>
</evidence>
<dbReference type="Gene3D" id="1.20.1070.10">
    <property type="entry name" value="Rhodopsin 7-helix transmembrane proteins"/>
    <property type="match status" value="1"/>
</dbReference>
<feature type="transmembrane region" description="Helical" evidence="5">
    <location>
        <begin position="300"/>
        <end position="323"/>
    </location>
</feature>
<dbReference type="SUPFAM" id="SSF81321">
    <property type="entry name" value="Family A G protein-coupled receptor-like"/>
    <property type="match status" value="1"/>
</dbReference>
<sequence>MTLNNSYTSSVCLNETQLKMHGTEAEKYIQRYVYSVIFLVGVTGNVLNLTVLLRRNVKTRSNSFLAALAFADIVFLIILLPNILANYPFLGSNYVFRYLYFHSKVHLLSLNNWASGVAIWCVIAVSADRLLVYPLYIRNEWDWYVLPGIVGGIVVLTRLFSLYQHFEYSCKVRTFCFGSQLISMCFPVTSERFGNKPNPYSKRLRAFIAASKMTHAVVMIIIPIITLIILNTLLLLALRRRKQSILNTDLQRTKSVRDNQTHYIKTEHRVTVTVALIVTAFTITNGPSALMQFIKWSDPRYPTLVCNTLVILGKAINFILFCLSSKHFRRRLMQLVRNDVSKQFNKFSNLSVMITDTNTSNRLSRFGRQRHFSSCDILRK</sequence>
<dbReference type="GO" id="GO:0016020">
    <property type="term" value="C:membrane"/>
    <property type="evidence" value="ECO:0007669"/>
    <property type="project" value="UniProtKB-SubCell"/>
</dbReference>